<keyword evidence="4" id="KW-1185">Reference proteome</keyword>
<evidence type="ECO:0000259" key="2">
    <source>
        <dbReference type="Pfam" id="PF13786"/>
    </source>
</evidence>
<dbReference type="OrthoDB" id="2961302at2"/>
<gene>
    <name evidence="3" type="ORF">SAMN05660472_02265</name>
</gene>
<keyword evidence="1" id="KW-1133">Transmembrane helix</keyword>
<evidence type="ECO:0000313" key="3">
    <source>
        <dbReference type="EMBL" id="SDK92450.1"/>
    </source>
</evidence>
<proteinExistence type="predicted"/>
<dbReference type="EMBL" id="FNFP01000005">
    <property type="protein sequence ID" value="SDK92450.1"/>
    <property type="molecule type" value="Genomic_DNA"/>
</dbReference>
<protein>
    <recommendedName>
        <fullName evidence="2">DUF4179 domain-containing protein</fullName>
    </recommendedName>
</protein>
<dbReference type="AlphaFoldDB" id="A0A1G9FVN2"/>
<name>A0A1G9FVN2_9FIRM</name>
<evidence type="ECO:0000313" key="4">
    <source>
        <dbReference type="Proteomes" id="UP000198718"/>
    </source>
</evidence>
<dbReference type="Pfam" id="PF13786">
    <property type="entry name" value="DUF4179"/>
    <property type="match status" value="1"/>
</dbReference>
<evidence type="ECO:0000256" key="1">
    <source>
        <dbReference type="SAM" id="Phobius"/>
    </source>
</evidence>
<dbReference type="Proteomes" id="UP000198718">
    <property type="component" value="Unassembled WGS sequence"/>
</dbReference>
<keyword evidence="1" id="KW-0472">Membrane</keyword>
<dbReference type="InterPro" id="IPR025436">
    <property type="entry name" value="DUF4179"/>
</dbReference>
<organism evidence="3 4">
    <name type="scientific">Natronincola ferrireducens</name>
    <dbReference type="NCBI Taxonomy" id="393762"/>
    <lineage>
        <taxon>Bacteria</taxon>
        <taxon>Bacillati</taxon>
        <taxon>Bacillota</taxon>
        <taxon>Clostridia</taxon>
        <taxon>Peptostreptococcales</taxon>
        <taxon>Natronincolaceae</taxon>
        <taxon>Natronincola</taxon>
    </lineage>
</organism>
<sequence length="433" mass="49602">MMDLEKTLLKKKRDYNNIEVPQEMEERLRNALEKEKSVKKSILGSRFIAAALILFIFVGYHFDTFAYYGKRLIGYDSIMSESLKDLNQMGRGQEIGQSYTFENGVEIILDGIMVDDNQMIAFYRIKNGQNGFDGHRFDPSFKGFLRRYRMRSAVGEYLGGDQEELIYMAVFDPPGLFERTLTFEFTIWEGNHHEKAVFPFILDRSKAMGYMIKQKINKTVEVEGIEVHFKKITATPTQTMIEGSVDNIIELIRQSISGDQTRIPHMRIKLLADGKAIAEQGSSMTTNMKGMSFSSSFDPLPANIEKLEIQLEELSIMERPNLSLNLSKKQLPYSTYYKNREIKIEEMVSVNGETHITIETEENMLLLDVILLADGESLKFIETQSLDYDKTPNGGTHKRKIKFQGNGDNLELKIGTIIYTGKFEGFNSPIEIK</sequence>
<feature type="domain" description="DUF4179" evidence="2">
    <location>
        <begin position="40"/>
        <end position="126"/>
    </location>
</feature>
<reference evidence="3 4" key="1">
    <citation type="submission" date="2016-10" db="EMBL/GenBank/DDBJ databases">
        <authorList>
            <person name="de Groot N.N."/>
        </authorList>
    </citation>
    <scope>NUCLEOTIDE SEQUENCE [LARGE SCALE GENOMIC DNA]</scope>
    <source>
        <strain evidence="3 4">DSM 18346</strain>
    </source>
</reference>
<accession>A0A1G9FVN2</accession>
<feature type="transmembrane region" description="Helical" evidence="1">
    <location>
        <begin position="43"/>
        <end position="62"/>
    </location>
</feature>
<keyword evidence="1" id="KW-0812">Transmembrane</keyword>